<sequence length="694" mass="78793">MASELVVYTDENKMGSKLVVYTDEKWVIDICKNLLHEVEQNTHDEIIVSVSQVPKSLRSSNPEAFTPQFVGLGPYHHHKPDLIMNDKLKLGSSKRALKHLFNHFDTETLQLRLESILSHSHIQAFYHIDVASKYTYQTLLYLLTIDGLFLLGLLHRALTIKPQQDQQCSHFLTGKHGISVVNSAGVELTMNFIVRDVFMLENQIPTHFLKQVHEAVVTITSDEIESSLEREAYQNLGPSMRLFCESLCPFVHEFQVIKNPEDHAHLLDLMYQLIVPNPSDDEQPPESDFKPKPNSEPEPQSESESKSKPQSKLESQSTPKPPSESESESESESKSKPQSNLESESMSKPQPESVTKTKSESESQTQSNDKKETSFTCCSACITFLAVFVAIFIIIGFIIKFIFTVFFWILKTLFRFIKWALRPLVKLLNFINPFVEVIYDFLLKNETKFSYVKPWTKIVGEIKKTSENIIKEDYSTNWDNNISNVTIPSVTELHNAEIKFQPSDKGGNGLSSIDFDEIKCQFKLPIIKLDVNSEVIIRNLMAYESLIKSEGLIFTRYIELMRALINSTEDVKLLINEKIIETEMSYEAVAQLFNGLLGKSIRPIKVQNLDQVIKRVNAKFKSSQAQKMAMIKYMSSYGKMLTGLAAIVFLVLTAVQTYCSAFGCAGNSNYKGSSSMHQDGEYVTNANHLFMSSM</sequence>
<evidence type="ECO:0000256" key="2">
    <source>
        <dbReference type="SAM" id="Phobius"/>
    </source>
</evidence>
<dbReference type="AlphaFoldDB" id="A0AAV1AUZ8"/>
<dbReference type="EMBL" id="OX451740">
    <property type="protein sequence ID" value="CAI8613008.1"/>
    <property type="molecule type" value="Genomic_DNA"/>
</dbReference>
<organism evidence="3 4">
    <name type="scientific">Vicia faba</name>
    <name type="common">Broad bean</name>
    <name type="synonym">Faba vulgaris</name>
    <dbReference type="NCBI Taxonomy" id="3906"/>
    <lineage>
        <taxon>Eukaryota</taxon>
        <taxon>Viridiplantae</taxon>
        <taxon>Streptophyta</taxon>
        <taxon>Embryophyta</taxon>
        <taxon>Tracheophyta</taxon>
        <taxon>Spermatophyta</taxon>
        <taxon>Magnoliopsida</taxon>
        <taxon>eudicotyledons</taxon>
        <taxon>Gunneridae</taxon>
        <taxon>Pentapetalae</taxon>
        <taxon>rosids</taxon>
        <taxon>fabids</taxon>
        <taxon>Fabales</taxon>
        <taxon>Fabaceae</taxon>
        <taxon>Papilionoideae</taxon>
        <taxon>50 kb inversion clade</taxon>
        <taxon>NPAAA clade</taxon>
        <taxon>Hologalegina</taxon>
        <taxon>IRL clade</taxon>
        <taxon>Fabeae</taxon>
        <taxon>Vicia</taxon>
    </lineage>
</organism>
<feature type="region of interest" description="Disordered" evidence="1">
    <location>
        <begin position="276"/>
        <end position="369"/>
    </location>
</feature>
<evidence type="ECO:0000313" key="3">
    <source>
        <dbReference type="EMBL" id="CAI8613008.1"/>
    </source>
</evidence>
<proteinExistence type="predicted"/>
<keyword evidence="2" id="KW-0472">Membrane</keyword>
<protein>
    <submittedName>
        <fullName evidence="3">Uncharacterized protein</fullName>
    </submittedName>
</protein>
<dbReference type="PANTHER" id="PTHR31549:SF259">
    <property type="match status" value="1"/>
</dbReference>
<evidence type="ECO:0000313" key="4">
    <source>
        <dbReference type="Proteomes" id="UP001157006"/>
    </source>
</evidence>
<keyword evidence="4" id="KW-1185">Reference proteome</keyword>
<gene>
    <name evidence="3" type="ORF">VFH_V061240</name>
</gene>
<name>A0AAV1AUZ8_VICFA</name>
<reference evidence="3 4" key="1">
    <citation type="submission" date="2023-01" db="EMBL/GenBank/DDBJ databases">
        <authorList>
            <person name="Kreplak J."/>
        </authorList>
    </citation>
    <scope>NUCLEOTIDE SEQUENCE [LARGE SCALE GENOMIC DNA]</scope>
</reference>
<keyword evidence="2" id="KW-0812">Transmembrane</keyword>
<dbReference type="Pfam" id="PF03140">
    <property type="entry name" value="DUF247"/>
    <property type="match status" value="1"/>
</dbReference>
<dbReference type="InterPro" id="IPR004158">
    <property type="entry name" value="DUF247_pln"/>
</dbReference>
<feature type="compositionally biased region" description="Low complexity" evidence="1">
    <location>
        <begin position="297"/>
        <end position="318"/>
    </location>
</feature>
<feature type="transmembrane region" description="Helical" evidence="2">
    <location>
        <begin position="637"/>
        <end position="658"/>
    </location>
</feature>
<accession>A0AAV1AUZ8</accession>
<keyword evidence="2" id="KW-1133">Transmembrane helix</keyword>
<dbReference type="Proteomes" id="UP001157006">
    <property type="component" value="Chromosome 5"/>
</dbReference>
<feature type="transmembrane region" description="Helical" evidence="2">
    <location>
        <begin position="384"/>
        <end position="410"/>
    </location>
</feature>
<feature type="compositionally biased region" description="Polar residues" evidence="1">
    <location>
        <begin position="340"/>
        <end position="350"/>
    </location>
</feature>
<dbReference type="PANTHER" id="PTHR31549">
    <property type="entry name" value="PROTEIN, PUTATIVE (DUF247)-RELATED-RELATED"/>
    <property type="match status" value="1"/>
</dbReference>
<evidence type="ECO:0000256" key="1">
    <source>
        <dbReference type="SAM" id="MobiDB-lite"/>
    </source>
</evidence>